<name>A0A3A6Q688_9BACL</name>
<dbReference type="InterPro" id="IPR029052">
    <property type="entry name" value="Metallo-depent_PP-like"/>
</dbReference>
<dbReference type="EMBL" id="QXQB01000001">
    <property type="protein sequence ID" value="RJX41334.1"/>
    <property type="molecule type" value="Genomic_DNA"/>
</dbReference>
<dbReference type="InterPro" id="IPR004843">
    <property type="entry name" value="Calcineurin-like_PHP"/>
</dbReference>
<dbReference type="PANTHER" id="PTHR45867">
    <property type="entry name" value="PURPLE ACID PHOSPHATASE"/>
    <property type="match status" value="1"/>
</dbReference>
<accession>A0A3A6Q688</accession>
<dbReference type="GO" id="GO:0003993">
    <property type="term" value="F:acid phosphatase activity"/>
    <property type="evidence" value="ECO:0007669"/>
    <property type="project" value="InterPro"/>
</dbReference>
<evidence type="ECO:0000256" key="2">
    <source>
        <dbReference type="SAM" id="Phobius"/>
    </source>
</evidence>
<organism evidence="5 6">
    <name type="scientific">Paenibacillus pinisoli</name>
    <dbReference type="NCBI Taxonomy" id="1276110"/>
    <lineage>
        <taxon>Bacteria</taxon>
        <taxon>Bacillati</taxon>
        <taxon>Bacillota</taxon>
        <taxon>Bacilli</taxon>
        <taxon>Bacillales</taxon>
        <taxon>Paenibacillaceae</taxon>
        <taxon>Paenibacillus</taxon>
    </lineage>
</organism>
<feature type="domain" description="Calcineurin-like phosphoesterase" evidence="3">
    <location>
        <begin position="134"/>
        <end position="325"/>
    </location>
</feature>
<reference evidence="5 6" key="1">
    <citation type="submission" date="2018-09" db="EMBL/GenBank/DDBJ databases">
        <title>Paenibacillus aracenensis nov. sp. isolated from a cave in southern Spain.</title>
        <authorList>
            <person name="Jurado V."/>
            <person name="Gutierrez-Patricio S."/>
            <person name="Gonzalez-Pimentel J.L."/>
            <person name="Miller A.Z."/>
            <person name="Laiz L."/>
            <person name="Saiz-Jimenez C."/>
        </authorList>
    </citation>
    <scope>NUCLEOTIDE SEQUENCE [LARGE SCALE GENOMIC DNA]</scope>
    <source>
        <strain evidence="5 6">JCM 19203</strain>
    </source>
</reference>
<feature type="transmembrane region" description="Helical" evidence="2">
    <location>
        <begin position="6"/>
        <end position="22"/>
    </location>
</feature>
<dbReference type="SUPFAM" id="SSF56300">
    <property type="entry name" value="Metallo-dependent phosphatases"/>
    <property type="match status" value="1"/>
</dbReference>
<dbReference type="Pfam" id="PF00149">
    <property type="entry name" value="Metallophos"/>
    <property type="match status" value="1"/>
</dbReference>
<gene>
    <name evidence="5" type="ORF">D3P09_04955</name>
</gene>
<dbReference type="AlphaFoldDB" id="A0A3A6Q688"/>
<dbReference type="Proteomes" id="UP000267798">
    <property type="component" value="Unassembled WGS sequence"/>
</dbReference>
<feature type="domain" description="Purple acid phosphatase N-terminal" evidence="4">
    <location>
        <begin position="35"/>
        <end position="133"/>
    </location>
</feature>
<dbReference type="InterPro" id="IPR008963">
    <property type="entry name" value="Purple_acid_Pase-like_N"/>
</dbReference>
<dbReference type="Gene3D" id="2.60.40.380">
    <property type="entry name" value="Purple acid phosphatase-like, N-terminal"/>
    <property type="match status" value="1"/>
</dbReference>
<dbReference type="SUPFAM" id="SSF49363">
    <property type="entry name" value="Purple acid phosphatase, N-terminal domain"/>
    <property type="match status" value="1"/>
</dbReference>
<dbReference type="Gene3D" id="3.60.21.10">
    <property type="match status" value="1"/>
</dbReference>
<dbReference type="PANTHER" id="PTHR45867:SF3">
    <property type="entry name" value="ACID PHOSPHATASE TYPE 7"/>
    <property type="match status" value="1"/>
</dbReference>
<protein>
    <submittedName>
        <fullName evidence="5">Metallophosphoesterase family protein</fullName>
    </submittedName>
</protein>
<evidence type="ECO:0000313" key="6">
    <source>
        <dbReference type="Proteomes" id="UP000267798"/>
    </source>
</evidence>
<keyword evidence="2" id="KW-0812">Transmembrane</keyword>
<dbReference type="OrthoDB" id="9809781at2"/>
<dbReference type="Pfam" id="PF16656">
    <property type="entry name" value="Pur_ac_phosph_N"/>
    <property type="match status" value="1"/>
</dbReference>
<sequence>MKKEGLIIALVALVVVGVFFWVESRKDEARDKPHSLVMNVGEDAATVRSFTWQSGSKLNRSLIQYVESESRDVDWDSVHAMTVEGAFDLIAADGNRHMVHQATITGLQASKTYAYRVGDGSAKGWSGTELFYTITDSHQDGGFAFINVTDSQGETEKDFKLWGDTLKQAARTVPDAAFIVHNGDLTEDPKDMGAWDSFFREAAPWLSSVPLMPVTGNHDEVDGDAEPFVSLFHVPDNGAPDSIEGTTYYFDYDDARFIMLNTESNIKGQTKWLEDVLKKNTRKWVIVSLHRGPYGGNQNKNIGDWVELFDRYEVDLVLQGHNHEYARSYPLRDGKIAPGNDSYVLDRAGTVYVVTNAAGQKLNEKKKDQFYHKVHLQNGKRMFAAVRISGNTLRFQAYDTDGKLWDEFVLEHTSTPSAPTS</sequence>
<evidence type="ECO:0000256" key="1">
    <source>
        <dbReference type="ARBA" id="ARBA00022729"/>
    </source>
</evidence>
<keyword evidence="2" id="KW-0472">Membrane</keyword>
<evidence type="ECO:0000259" key="4">
    <source>
        <dbReference type="Pfam" id="PF16656"/>
    </source>
</evidence>
<keyword evidence="2" id="KW-1133">Transmembrane helix</keyword>
<dbReference type="RefSeq" id="WP_120107701.1">
    <property type="nucleotide sequence ID" value="NZ_QXQB01000001.1"/>
</dbReference>
<keyword evidence="1" id="KW-0732">Signal</keyword>
<evidence type="ECO:0000259" key="3">
    <source>
        <dbReference type="Pfam" id="PF00149"/>
    </source>
</evidence>
<dbReference type="InterPro" id="IPR015914">
    <property type="entry name" value="PAPs_N"/>
</dbReference>
<comment type="caution">
    <text evidence="5">The sequence shown here is derived from an EMBL/GenBank/DDBJ whole genome shotgun (WGS) entry which is preliminary data.</text>
</comment>
<proteinExistence type="predicted"/>
<dbReference type="GO" id="GO:0046872">
    <property type="term" value="F:metal ion binding"/>
    <property type="evidence" value="ECO:0007669"/>
    <property type="project" value="InterPro"/>
</dbReference>
<evidence type="ECO:0000313" key="5">
    <source>
        <dbReference type="EMBL" id="RJX41334.1"/>
    </source>
</evidence>
<keyword evidence="6" id="KW-1185">Reference proteome</keyword>